<evidence type="ECO:0000259" key="8">
    <source>
        <dbReference type="Pfam" id="PF02777"/>
    </source>
</evidence>
<proteinExistence type="inferred from homology"/>
<dbReference type="SUPFAM" id="SSF46609">
    <property type="entry name" value="Fe,Mn superoxide dismutase (SOD), N-terminal domain"/>
    <property type="match status" value="1"/>
</dbReference>
<dbReference type="EMBL" id="FNVR01000021">
    <property type="protein sequence ID" value="SEG26905.1"/>
    <property type="molecule type" value="Genomic_DNA"/>
</dbReference>
<dbReference type="Pfam" id="PF00081">
    <property type="entry name" value="Sod_Fe_N"/>
    <property type="match status" value="1"/>
</dbReference>
<dbReference type="RefSeq" id="WP_103925778.1">
    <property type="nucleotide sequence ID" value="NZ_FNVR01000021.1"/>
</dbReference>
<dbReference type="Gene3D" id="3.55.40.20">
    <property type="entry name" value="Iron/manganese superoxide dismutase, C-terminal domain"/>
    <property type="match status" value="1"/>
</dbReference>
<dbReference type="InterPro" id="IPR019833">
    <property type="entry name" value="Mn/Fe_SOD_BS"/>
</dbReference>
<evidence type="ECO:0000313" key="9">
    <source>
        <dbReference type="EMBL" id="SEG26905.1"/>
    </source>
</evidence>
<dbReference type="FunFam" id="3.55.40.20:FF:000001">
    <property type="entry name" value="Superoxide dismutase"/>
    <property type="match status" value="1"/>
</dbReference>
<evidence type="ECO:0000256" key="3">
    <source>
        <dbReference type="ARBA" id="ARBA00022723"/>
    </source>
</evidence>
<comment type="similarity">
    <text evidence="1 6">Belongs to the iron/manganese superoxide dismutase family.</text>
</comment>
<evidence type="ECO:0000256" key="5">
    <source>
        <dbReference type="PIRSR" id="PIRSR000349-1"/>
    </source>
</evidence>
<dbReference type="OrthoDB" id="9803125at2"/>
<evidence type="ECO:0000256" key="1">
    <source>
        <dbReference type="ARBA" id="ARBA00008714"/>
    </source>
</evidence>
<dbReference type="PANTHER" id="PTHR43595">
    <property type="entry name" value="37S RIBOSOMAL PROTEIN S26, MITOCHONDRIAL"/>
    <property type="match status" value="1"/>
</dbReference>
<dbReference type="InterPro" id="IPR019831">
    <property type="entry name" value="Mn/Fe_SOD_N"/>
</dbReference>
<dbReference type="InterPro" id="IPR001189">
    <property type="entry name" value="Mn/Fe_SOD"/>
</dbReference>
<keyword evidence="10" id="KW-1185">Reference proteome</keyword>
<dbReference type="PROSITE" id="PS51318">
    <property type="entry name" value="TAT"/>
    <property type="match status" value="1"/>
</dbReference>
<protein>
    <recommendedName>
        <fullName evidence="2 6">Superoxide dismutase</fullName>
        <ecNumber evidence="2 6">1.15.1.1</ecNumber>
    </recommendedName>
</protein>
<dbReference type="PANTHER" id="PTHR43595:SF2">
    <property type="entry name" value="SMALL RIBOSOMAL SUBUNIT PROTEIN MS42"/>
    <property type="match status" value="1"/>
</dbReference>
<dbReference type="STRING" id="1120964.GCA_001313265_03558"/>
<comment type="catalytic activity">
    <reaction evidence="6">
        <text>2 superoxide + 2 H(+) = H2O2 + O2</text>
        <dbReference type="Rhea" id="RHEA:20696"/>
        <dbReference type="ChEBI" id="CHEBI:15378"/>
        <dbReference type="ChEBI" id="CHEBI:15379"/>
        <dbReference type="ChEBI" id="CHEBI:16240"/>
        <dbReference type="ChEBI" id="CHEBI:18421"/>
        <dbReference type="EC" id="1.15.1.1"/>
    </reaction>
</comment>
<evidence type="ECO:0000259" key="7">
    <source>
        <dbReference type="Pfam" id="PF00081"/>
    </source>
</evidence>
<dbReference type="InterPro" id="IPR036314">
    <property type="entry name" value="SOD_C_sf"/>
</dbReference>
<name>A0A1H5YTT5_9BACT</name>
<dbReference type="GO" id="GO:0046872">
    <property type="term" value="F:metal ion binding"/>
    <property type="evidence" value="ECO:0007669"/>
    <property type="project" value="UniProtKB-KW"/>
</dbReference>
<feature type="binding site" evidence="5">
    <location>
        <position position="215"/>
    </location>
    <ligand>
        <name>Mn(2+)</name>
        <dbReference type="ChEBI" id="CHEBI:29035"/>
    </ligand>
</feature>
<evidence type="ECO:0000256" key="2">
    <source>
        <dbReference type="ARBA" id="ARBA00012682"/>
    </source>
</evidence>
<dbReference type="PROSITE" id="PS00088">
    <property type="entry name" value="SOD_MN"/>
    <property type="match status" value="1"/>
</dbReference>
<dbReference type="Pfam" id="PF02777">
    <property type="entry name" value="Sod_Fe_C"/>
    <property type="match status" value="1"/>
</dbReference>
<dbReference type="AlphaFoldDB" id="A0A1H5YTT5"/>
<feature type="domain" description="Manganese/iron superoxide dismutase N-terminal" evidence="7">
    <location>
        <begin position="53"/>
        <end position="132"/>
    </location>
</feature>
<feature type="domain" description="Manganese/iron superoxide dismutase C-terminal" evidence="8">
    <location>
        <begin position="139"/>
        <end position="244"/>
    </location>
</feature>
<feature type="binding site" evidence="5">
    <location>
        <position position="73"/>
    </location>
    <ligand>
        <name>Mn(2+)</name>
        <dbReference type="ChEBI" id="CHEBI:29035"/>
    </ligand>
</feature>
<dbReference type="Proteomes" id="UP000236736">
    <property type="component" value="Unassembled WGS sequence"/>
</dbReference>
<reference evidence="10" key="1">
    <citation type="submission" date="2016-10" db="EMBL/GenBank/DDBJ databases">
        <authorList>
            <person name="Varghese N."/>
            <person name="Submissions S."/>
        </authorList>
    </citation>
    <scope>NUCLEOTIDE SEQUENCE [LARGE SCALE GENOMIC DNA]</scope>
    <source>
        <strain evidence="10">DSM 17298</strain>
    </source>
</reference>
<dbReference type="InterPro" id="IPR036324">
    <property type="entry name" value="Mn/Fe_SOD_N_sf"/>
</dbReference>
<dbReference type="InterPro" id="IPR019832">
    <property type="entry name" value="Mn/Fe_SOD_C"/>
</dbReference>
<dbReference type="GO" id="GO:0005737">
    <property type="term" value="C:cytoplasm"/>
    <property type="evidence" value="ECO:0007669"/>
    <property type="project" value="TreeGrafter"/>
</dbReference>
<organism evidence="9 10">
    <name type="scientific">Algoriphagus boritolerans DSM 17298 = JCM 18970</name>
    <dbReference type="NCBI Taxonomy" id="1120964"/>
    <lineage>
        <taxon>Bacteria</taxon>
        <taxon>Pseudomonadati</taxon>
        <taxon>Bacteroidota</taxon>
        <taxon>Cytophagia</taxon>
        <taxon>Cytophagales</taxon>
        <taxon>Cyclobacteriaceae</taxon>
        <taxon>Algoriphagus</taxon>
    </lineage>
</organism>
<feature type="binding site" evidence="5">
    <location>
        <position position="211"/>
    </location>
    <ligand>
        <name>Mn(2+)</name>
        <dbReference type="ChEBI" id="CHEBI:29035"/>
    </ligand>
</feature>
<dbReference type="SUPFAM" id="SSF54719">
    <property type="entry name" value="Fe,Mn superoxide dismutase (SOD), C-terminal domain"/>
    <property type="match status" value="1"/>
</dbReference>
<evidence type="ECO:0000256" key="6">
    <source>
        <dbReference type="RuleBase" id="RU000414"/>
    </source>
</evidence>
<comment type="function">
    <text evidence="6">Destroys radicals which are normally produced within the cells and which are toxic to biological systems.</text>
</comment>
<sequence>MKNYNLTRRTFIAQTAKAGLTMGIVGASVTELLAKNTRNLAAFSSSTGFGQSPLPYPFSALAPTIDAKTMEIHYTKHAAAYASNLADAAKEEGVDTSKPLEDVLSSISKYSVKMRNNGGGHYNHELFWSIMSPTGGGKPEGKLLTAIVASFGSYEAFVTQFENAAKTRFGSGWAWLVVDSSNKLVVSSTPNQDNPLMDVAEVKGTPILGLDVWEHAYYLNYQNRRPDYVSAFWNVVNWKAVSDRYEKLV</sequence>
<dbReference type="EC" id="1.15.1.1" evidence="2 6"/>
<dbReference type="InterPro" id="IPR006311">
    <property type="entry name" value="TAT_signal"/>
</dbReference>
<keyword evidence="4 6" id="KW-0560">Oxidoreductase</keyword>
<dbReference type="PRINTS" id="PR01703">
    <property type="entry name" value="MNSODISMTASE"/>
</dbReference>
<feature type="binding site" evidence="5">
    <location>
        <position position="124"/>
    </location>
    <ligand>
        <name>Mn(2+)</name>
        <dbReference type="ChEBI" id="CHEBI:29035"/>
    </ligand>
</feature>
<evidence type="ECO:0000256" key="4">
    <source>
        <dbReference type="ARBA" id="ARBA00023002"/>
    </source>
</evidence>
<evidence type="ECO:0000313" key="10">
    <source>
        <dbReference type="Proteomes" id="UP000236736"/>
    </source>
</evidence>
<keyword evidence="3 5" id="KW-0479">Metal-binding</keyword>
<dbReference type="Gene3D" id="1.10.287.990">
    <property type="entry name" value="Fe,Mn superoxide dismutase (SOD) domain"/>
    <property type="match status" value="1"/>
</dbReference>
<dbReference type="GO" id="GO:0004784">
    <property type="term" value="F:superoxide dismutase activity"/>
    <property type="evidence" value="ECO:0007669"/>
    <property type="project" value="UniProtKB-EC"/>
</dbReference>
<gene>
    <name evidence="9" type="ORF">SAMN03080598_03152</name>
</gene>
<dbReference type="PIRSF" id="PIRSF000349">
    <property type="entry name" value="SODismutase"/>
    <property type="match status" value="1"/>
</dbReference>
<accession>A0A1H5YTT5</accession>